<evidence type="ECO:0000256" key="1">
    <source>
        <dbReference type="ARBA" id="ARBA00023015"/>
    </source>
</evidence>
<name>A0A081BRI1_9BACT</name>
<dbReference type="Gene3D" id="1.10.260.40">
    <property type="entry name" value="lambda repressor-like DNA-binding domains"/>
    <property type="match status" value="1"/>
</dbReference>
<dbReference type="Pfam" id="PF01547">
    <property type="entry name" value="SBP_bac_1"/>
    <property type="match status" value="1"/>
</dbReference>
<dbReference type="InterPro" id="IPR000843">
    <property type="entry name" value="HTH_LacI"/>
</dbReference>
<dbReference type="EMBL" id="DF820460">
    <property type="protein sequence ID" value="GAK54012.1"/>
    <property type="molecule type" value="Genomic_DNA"/>
</dbReference>
<organism evidence="5">
    <name type="scientific">Candidatus Moduliflexus flocculans</name>
    <dbReference type="NCBI Taxonomy" id="1499966"/>
    <lineage>
        <taxon>Bacteria</taxon>
        <taxon>Candidatus Moduliflexota</taxon>
        <taxon>Candidatus Moduliflexia</taxon>
        <taxon>Candidatus Moduliflexales</taxon>
        <taxon>Candidatus Moduliflexaceae</taxon>
    </lineage>
</organism>
<evidence type="ECO:0000256" key="3">
    <source>
        <dbReference type="ARBA" id="ARBA00023163"/>
    </source>
</evidence>
<accession>A0A081BRI1</accession>
<dbReference type="InterPro" id="IPR028082">
    <property type="entry name" value="Peripla_BP_I"/>
</dbReference>
<dbReference type="CDD" id="cd01392">
    <property type="entry name" value="HTH_LacI"/>
    <property type="match status" value="1"/>
</dbReference>
<proteinExistence type="predicted"/>
<dbReference type="Proteomes" id="UP000030700">
    <property type="component" value="Unassembled WGS sequence"/>
</dbReference>
<dbReference type="PROSITE" id="PS50932">
    <property type="entry name" value="HTH_LACI_2"/>
    <property type="match status" value="1"/>
</dbReference>
<dbReference type="HOGENOM" id="CLU_023027_0_0_0"/>
<dbReference type="SUPFAM" id="SSF53850">
    <property type="entry name" value="Periplasmic binding protein-like II"/>
    <property type="match status" value="1"/>
</dbReference>
<dbReference type="InterPro" id="IPR006059">
    <property type="entry name" value="SBP"/>
</dbReference>
<dbReference type="PROSITE" id="PS00356">
    <property type="entry name" value="HTH_LACI_1"/>
    <property type="match status" value="1"/>
</dbReference>
<keyword evidence="1" id="KW-0805">Transcription regulation</keyword>
<dbReference type="CDD" id="cd06267">
    <property type="entry name" value="PBP1_LacI_sugar_binding-like"/>
    <property type="match status" value="1"/>
</dbReference>
<sequence length="748" mass="82757">MATIKDVAKLAGVSHGTVSNVLNRRGVVSPETARKVQEAIAQLGYTPDATARSLKTSRSMNIGVILPNITDPNFAQMFTGIERVLSENGYTTALYSTSEIPAKENLIIDRICQQRMDGVILVTCQPQKPEVFARFDSADIRAVFLEREVKRTEYNYFGYNNYRSFYDATTQALSSGLNCIAVVIGPVEYSSEQQCLAGYADAHTHANQGYNSGHVVETNSNKESAFKATIKLLQTGTPLDLILCSSTLILEGVMKAVSYFEGTLPQTPHIISLSEDTWANASPPQIGRIPRKAILLGELAAETLLENLKAPALFEYVHRVLENVPYRAQPAHATPAVATRASQIPLRVLMLKCSASYATSALLPDFTQRTSIPVDIDTIDEYDAYYDAVAREACADTYDVLHIDLPWFAELASAGCLADLTENIQAHPDVIRDYIPGVLDAYAKYGDSYFGLPYMFGTQLLFYRKDLFEDPELQANFYEQYTSELQPPRTWKEFNVVARFFTQAYNPKSPVKYGTTLGASLSSGAVCEFLPRQWAYGGRMFDINGNVAFNSKETLRALENYAESFQYASKNSANHWWDEQVTEFSQGLAAMMILFVAHATELTNRATSSVVGNIGYAPVPGGHPLLGGWSLGINSRCQRQTEAFQFISWATCQEMAIPYTILGGATPSINLYKSSELLSIYPWLLKAIESLGISRKRDVSKISTGGALTEREYEKILGTAVHQAITKQMTPKAAIQSVTERIQQFLAR</sequence>
<dbReference type="SMART" id="SM00354">
    <property type="entry name" value="HTH_LACI"/>
    <property type="match status" value="1"/>
</dbReference>
<gene>
    <name evidence="5" type="ORF">U14_05289</name>
</gene>
<keyword evidence="3" id="KW-0804">Transcription</keyword>
<dbReference type="SUPFAM" id="SSF47413">
    <property type="entry name" value="lambda repressor-like DNA-binding domains"/>
    <property type="match status" value="1"/>
</dbReference>
<feature type="domain" description="HTH lacI-type" evidence="4">
    <location>
        <begin position="2"/>
        <end position="56"/>
    </location>
</feature>
<dbReference type="SUPFAM" id="SSF53822">
    <property type="entry name" value="Periplasmic binding protein-like I"/>
    <property type="match status" value="1"/>
</dbReference>
<dbReference type="GO" id="GO:0003700">
    <property type="term" value="F:DNA-binding transcription factor activity"/>
    <property type="evidence" value="ECO:0007669"/>
    <property type="project" value="TreeGrafter"/>
</dbReference>
<keyword evidence="6" id="KW-1185">Reference proteome</keyword>
<dbReference type="PRINTS" id="PR00036">
    <property type="entry name" value="HTHLACI"/>
</dbReference>
<evidence type="ECO:0000313" key="5">
    <source>
        <dbReference type="EMBL" id="GAK54012.1"/>
    </source>
</evidence>
<dbReference type="Pfam" id="PF13407">
    <property type="entry name" value="Peripla_BP_4"/>
    <property type="match status" value="1"/>
</dbReference>
<dbReference type="Gene3D" id="3.40.190.10">
    <property type="entry name" value="Periplasmic binding protein-like II"/>
    <property type="match status" value="2"/>
</dbReference>
<dbReference type="AlphaFoldDB" id="A0A081BRI1"/>
<dbReference type="InterPro" id="IPR025997">
    <property type="entry name" value="SBP_2_dom"/>
</dbReference>
<dbReference type="Gene3D" id="3.40.50.2300">
    <property type="match status" value="2"/>
</dbReference>
<protein>
    <recommendedName>
        <fullName evidence="4">HTH lacI-type domain-containing protein</fullName>
    </recommendedName>
</protein>
<dbReference type="STRING" id="1499966.U14_05289"/>
<dbReference type="PANTHER" id="PTHR30146:SF154">
    <property type="entry name" value="TRANSCRIPTION REGULATOR, MEMBER OF GALR FAMILY"/>
    <property type="match status" value="1"/>
</dbReference>
<dbReference type="PANTHER" id="PTHR30146">
    <property type="entry name" value="LACI-RELATED TRANSCRIPTIONAL REPRESSOR"/>
    <property type="match status" value="1"/>
</dbReference>
<evidence type="ECO:0000256" key="2">
    <source>
        <dbReference type="ARBA" id="ARBA00023125"/>
    </source>
</evidence>
<evidence type="ECO:0000259" key="4">
    <source>
        <dbReference type="PROSITE" id="PS50932"/>
    </source>
</evidence>
<dbReference type="GO" id="GO:0000976">
    <property type="term" value="F:transcription cis-regulatory region binding"/>
    <property type="evidence" value="ECO:0007669"/>
    <property type="project" value="TreeGrafter"/>
</dbReference>
<keyword evidence="2" id="KW-0238">DNA-binding</keyword>
<reference evidence="5" key="1">
    <citation type="journal article" date="2015" name="PeerJ">
        <title>First genomic representation of candidate bacterial phylum KSB3 points to enhanced environmental sensing as a trigger of wastewater bulking.</title>
        <authorList>
            <person name="Sekiguchi Y."/>
            <person name="Ohashi A."/>
            <person name="Parks D.H."/>
            <person name="Yamauchi T."/>
            <person name="Tyson G.W."/>
            <person name="Hugenholtz P."/>
        </authorList>
    </citation>
    <scope>NUCLEOTIDE SEQUENCE [LARGE SCALE GENOMIC DNA]</scope>
</reference>
<dbReference type="CDD" id="cd13585">
    <property type="entry name" value="PBP2_TMBP_like"/>
    <property type="match status" value="1"/>
</dbReference>
<dbReference type="Pfam" id="PF00356">
    <property type="entry name" value="LacI"/>
    <property type="match status" value="1"/>
</dbReference>
<dbReference type="InterPro" id="IPR010982">
    <property type="entry name" value="Lambda_DNA-bd_dom_sf"/>
</dbReference>
<evidence type="ECO:0000313" key="6">
    <source>
        <dbReference type="Proteomes" id="UP000030700"/>
    </source>
</evidence>